<dbReference type="PANTHER" id="PTHR22753">
    <property type="entry name" value="TRANSMEMBRANE PROTEIN 68"/>
    <property type="match status" value="1"/>
</dbReference>
<keyword evidence="1" id="KW-0812">Transmembrane</keyword>
<dbReference type="Pfam" id="PF01553">
    <property type="entry name" value="Acyltransferase"/>
    <property type="match status" value="1"/>
</dbReference>
<evidence type="ECO:0000313" key="3">
    <source>
        <dbReference type="EMBL" id="KAH0617702.1"/>
    </source>
</evidence>
<organism evidence="3 4">
    <name type="scientific">Phrynosoma platyrhinos</name>
    <name type="common">Desert horned lizard</name>
    <dbReference type="NCBI Taxonomy" id="52577"/>
    <lineage>
        <taxon>Eukaryota</taxon>
        <taxon>Metazoa</taxon>
        <taxon>Chordata</taxon>
        <taxon>Craniata</taxon>
        <taxon>Vertebrata</taxon>
        <taxon>Euteleostomi</taxon>
        <taxon>Lepidosauria</taxon>
        <taxon>Squamata</taxon>
        <taxon>Bifurcata</taxon>
        <taxon>Unidentata</taxon>
        <taxon>Episquamata</taxon>
        <taxon>Toxicofera</taxon>
        <taxon>Iguania</taxon>
        <taxon>Phrynosomatidae</taxon>
        <taxon>Phrynosomatinae</taxon>
        <taxon>Phrynosoma</taxon>
    </lineage>
</organism>
<protein>
    <recommendedName>
        <fullName evidence="2">Phospholipid/glycerol acyltransferase domain-containing protein</fullName>
    </recommendedName>
</protein>
<dbReference type="EMBL" id="JAIPUX010005289">
    <property type="protein sequence ID" value="KAH0617702.1"/>
    <property type="molecule type" value="Genomic_DNA"/>
</dbReference>
<proteinExistence type="predicted"/>
<accession>A0ABQ7SKB2</accession>
<evidence type="ECO:0000259" key="2">
    <source>
        <dbReference type="Pfam" id="PF01553"/>
    </source>
</evidence>
<dbReference type="PANTHER" id="PTHR22753:SF23">
    <property type="entry name" value="TRANSMEMBRANE PROTEIN 68"/>
    <property type="match status" value="1"/>
</dbReference>
<comment type="caution">
    <text evidence="3">The sequence shown here is derived from an EMBL/GenBank/DDBJ whole genome shotgun (WGS) entry which is preliminary data.</text>
</comment>
<dbReference type="SUPFAM" id="SSF69593">
    <property type="entry name" value="Glycerol-3-phosphate (1)-acyltransferase"/>
    <property type="match status" value="1"/>
</dbReference>
<gene>
    <name evidence="3" type="ORF">JD844_016200</name>
</gene>
<dbReference type="CDD" id="cd07987">
    <property type="entry name" value="LPLAT_MGAT-like"/>
    <property type="match status" value="1"/>
</dbReference>
<name>A0ABQ7SKB2_PHRPL</name>
<dbReference type="Proteomes" id="UP000826234">
    <property type="component" value="Unassembled WGS sequence"/>
</dbReference>
<dbReference type="InterPro" id="IPR002123">
    <property type="entry name" value="Plipid/glycerol_acylTrfase"/>
</dbReference>
<keyword evidence="4" id="KW-1185">Reference proteome</keyword>
<feature type="transmembrane region" description="Helical" evidence="1">
    <location>
        <begin position="12"/>
        <end position="28"/>
    </location>
</feature>
<keyword evidence="1" id="KW-0472">Membrane</keyword>
<feature type="domain" description="Phospholipid/glycerol acyltransferase" evidence="2">
    <location>
        <begin position="65"/>
        <end position="187"/>
    </location>
</feature>
<sequence length="283" mass="32746">MQISVHHTVQHHTVYFSYCLLAFYLYLYKKLNNMPDDMQNNLWDKPRNILAYFSCQIARILHDYEIIGMENIPEGPGIIVFYHGVLANDYNFFTSNLYSKTGRICHSVTDNIMYLLPGLRLLLNVWCITRGSKAECLEILKAGHLLGISPGGMREALFSDHHYELIWGNRTGFAQVALEAKVPIIPLFTQNIREVCRTVGKTRLSRWLYERTRKAILPILGYFPVKLRTYIGEPIPYDPNITAEELAEKTKIAIEKLRDRYQKVPGSILTALAERFQSHHKEN</sequence>
<evidence type="ECO:0000256" key="1">
    <source>
        <dbReference type="SAM" id="Phobius"/>
    </source>
</evidence>
<evidence type="ECO:0000313" key="4">
    <source>
        <dbReference type="Proteomes" id="UP000826234"/>
    </source>
</evidence>
<keyword evidence="1" id="KW-1133">Transmembrane helix</keyword>
<reference evidence="3 4" key="1">
    <citation type="journal article" date="2022" name="Gigascience">
        <title>A chromosome-level genome assembly and annotation of the desert horned lizard, Phrynosoma platyrhinos, provides insight into chromosomal rearrangements among reptiles.</title>
        <authorList>
            <person name="Koochekian N."/>
            <person name="Ascanio A."/>
            <person name="Farleigh K."/>
            <person name="Card D.C."/>
            <person name="Schield D.R."/>
            <person name="Castoe T.A."/>
            <person name="Jezkova T."/>
        </authorList>
    </citation>
    <scope>NUCLEOTIDE SEQUENCE [LARGE SCALE GENOMIC DNA]</scope>
    <source>
        <strain evidence="3">NK-2021</strain>
    </source>
</reference>